<dbReference type="PANTHER" id="PTHR33495">
    <property type="entry name" value="ANTI-SIGMA FACTOR ANTAGONIST TM_1081-RELATED-RELATED"/>
    <property type="match status" value="1"/>
</dbReference>
<dbReference type="Gene3D" id="3.30.750.24">
    <property type="entry name" value="STAS domain"/>
    <property type="match status" value="1"/>
</dbReference>
<dbReference type="InterPro" id="IPR036513">
    <property type="entry name" value="STAS_dom_sf"/>
</dbReference>
<dbReference type="GO" id="GO:0043856">
    <property type="term" value="F:anti-sigma factor antagonist activity"/>
    <property type="evidence" value="ECO:0007669"/>
    <property type="project" value="InterPro"/>
</dbReference>
<proteinExistence type="inferred from homology"/>
<dbReference type="Pfam" id="PF01740">
    <property type="entry name" value="STAS"/>
    <property type="match status" value="1"/>
</dbReference>
<feature type="domain" description="STAS" evidence="3">
    <location>
        <begin position="17"/>
        <end position="128"/>
    </location>
</feature>
<dbReference type="NCBIfam" id="TIGR00377">
    <property type="entry name" value="ant_ant_sig"/>
    <property type="match status" value="1"/>
</dbReference>
<protein>
    <recommendedName>
        <fullName evidence="2">Anti-sigma factor antagonist</fullName>
    </recommendedName>
</protein>
<dbReference type="PANTHER" id="PTHR33495:SF2">
    <property type="entry name" value="ANTI-SIGMA FACTOR ANTAGONIST TM_1081-RELATED"/>
    <property type="match status" value="1"/>
</dbReference>
<reference evidence="4 5" key="1">
    <citation type="submission" date="2017-04" db="EMBL/GenBank/DDBJ databases">
        <title>The new phylogeny of genus Mycobacterium.</title>
        <authorList>
            <person name="Tortoli E."/>
            <person name="Trovato A."/>
            <person name="Cirillo D.M."/>
        </authorList>
    </citation>
    <scope>NUCLEOTIDE SEQUENCE [LARGE SCALE GENOMIC DNA]</scope>
    <source>
        <strain evidence="4 5">TBL 1200985</strain>
    </source>
</reference>
<dbReference type="InterPro" id="IPR002645">
    <property type="entry name" value="STAS_dom"/>
</dbReference>
<dbReference type="Proteomes" id="UP000193247">
    <property type="component" value="Unassembled WGS sequence"/>
</dbReference>
<dbReference type="InterPro" id="IPR003658">
    <property type="entry name" value="Anti-sigma_ant"/>
</dbReference>
<dbReference type="STRING" id="1430326.B8W66_07405"/>
<sequence>MNPTSAGSSTTPIDGALRAASEQRGAAVIIRATGEIDAANEHTWRDLVAAAGAAATAPGPFVVDVNGLDFMGCCTFAVLADEAQRCRRRGIELRLVSQDPGVARIIQACGYGGVLPIHPTTASALSAA</sequence>
<keyword evidence="5" id="KW-1185">Reference proteome</keyword>
<evidence type="ECO:0000256" key="1">
    <source>
        <dbReference type="ARBA" id="ARBA00009013"/>
    </source>
</evidence>
<comment type="similarity">
    <text evidence="1 2">Belongs to the anti-sigma-factor antagonist family.</text>
</comment>
<dbReference type="AlphaFoldDB" id="A0A1X2LWK8"/>
<accession>A0A1X2LWK8</accession>
<dbReference type="EMBL" id="NCXP01000006">
    <property type="protein sequence ID" value="OSC41563.1"/>
    <property type="molecule type" value="Genomic_DNA"/>
</dbReference>
<evidence type="ECO:0000256" key="2">
    <source>
        <dbReference type="RuleBase" id="RU003749"/>
    </source>
</evidence>
<evidence type="ECO:0000259" key="3">
    <source>
        <dbReference type="PROSITE" id="PS50801"/>
    </source>
</evidence>
<organism evidence="4 5">
    <name type="scientific">Mycobacterium decipiens</name>
    <dbReference type="NCBI Taxonomy" id="1430326"/>
    <lineage>
        <taxon>Bacteria</taxon>
        <taxon>Bacillati</taxon>
        <taxon>Actinomycetota</taxon>
        <taxon>Actinomycetes</taxon>
        <taxon>Mycobacteriales</taxon>
        <taxon>Mycobacteriaceae</taxon>
        <taxon>Mycobacterium</taxon>
    </lineage>
</organism>
<evidence type="ECO:0000313" key="5">
    <source>
        <dbReference type="Proteomes" id="UP000193247"/>
    </source>
</evidence>
<dbReference type="RefSeq" id="WP_085324393.1">
    <property type="nucleotide sequence ID" value="NZ_NCXP01000006.1"/>
</dbReference>
<evidence type="ECO:0000313" key="4">
    <source>
        <dbReference type="EMBL" id="OSC41563.1"/>
    </source>
</evidence>
<dbReference type="CDD" id="cd07043">
    <property type="entry name" value="STAS_anti-anti-sigma_factors"/>
    <property type="match status" value="1"/>
</dbReference>
<dbReference type="OrthoDB" id="3700428at2"/>
<name>A0A1X2LWK8_9MYCO</name>
<dbReference type="PROSITE" id="PS50801">
    <property type="entry name" value="STAS"/>
    <property type="match status" value="1"/>
</dbReference>
<gene>
    <name evidence="4" type="ORF">B8W66_07405</name>
</gene>
<dbReference type="SUPFAM" id="SSF52091">
    <property type="entry name" value="SpoIIaa-like"/>
    <property type="match status" value="1"/>
</dbReference>
<comment type="caution">
    <text evidence="4">The sequence shown here is derived from an EMBL/GenBank/DDBJ whole genome shotgun (WGS) entry which is preliminary data.</text>
</comment>